<sequence>MNKFSTSLDRKFLVFVSARSSVDSGAHSATDSLRRIDWPKDMKLYQSSKIHDVIPVVLFAEDAASQGFTVQISSVIHGFPMATVYVA</sequence>
<comment type="caution">
    <text evidence="3">The sequence shown here is derived from an EMBL/GenBank/DDBJ whole genome shotgun (WGS) entry which is preliminary data.</text>
</comment>
<dbReference type="Proteomes" id="UP001374584">
    <property type="component" value="Unassembled WGS sequence"/>
</dbReference>
<feature type="domain" description="Acylamino-acid-releasing enzyme N-terminal" evidence="2">
    <location>
        <begin position="7"/>
        <end position="68"/>
    </location>
</feature>
<dbReference type="Pfam" id="PF19283">
    <property type="entry name" value="APEH_N"/>
    <property type="match status" value="1"/>
</dbReference>
<dbReference type="AlphaFoldDB" id="A0AAN9R424"/>
<proteinExistence type="inferred from homology"/>
<evidence type="ECO:0000256" key="1">
    <source>
        <dbReference type="ARBA" id="ARBA00010040"/>
    </source>
</evidence>
<name>A0AAN9R424_PHACN</name>
<keyword evidence="4" id="KW-1185">Reference proteome</keyword>
<dbReference type="InterPro" id="IPR045550">
    <property type="entry name" value="AARE_N"/>
</dbReference>
<reference evidence="3 4" key="1">
    <citation type="submission" date="2024-01" db="EMBL/GenBank/DDBJ databases">
        <title>The genomes of 5 underutilized Papilionoideae crops provide insights into root nodulation and disease resistanc.</title>
        <authorList>
            <person name="Jiang F."/>
        </authorList>
    </citation>
    <scope>NUCLEOTIDE SEQUENCE [LARGE SCALE GENOMIC DNA]</scope>
    <source>
        <strain evidence="3">JINMINGXINNONG_FW02</strain>
        <tissue evidence="3">Leaves</tissue>
    </source>
</reference>
<accession>A0AAN9R424</accession>
<evidence type="ECO:0000259" key="2">
    <source>
        <dbReference type="Pfam" id="PF19283"/>
    </source>
</evidence>
<protein>
    <recommendedName>
        <fullName evidence="2">Acylamino-acid-releasing enzyme N-terminal domain-containing protein</fullName>
    </recommendedName>
</protein>
<evidence type="ECO:0000313" key="3">
    <source>
        <dbReference type="EMBL" id="KAK7357274.1"/>
    </source>
</evidence>
<dbReference type="EMBL" id="JAYMYR010000006">
    <property type="protein sequence ID" value="KAK7357274.1"/>
    <property type="molecule type" value="Genomic_DNA"/>
</dbReference>
<organism evidence="3 4">
    <name type="scientific">Phaseolus coccineus</name>
    <name type="common">Scarlet runner bean</name>
    <name type="synonym">Phaseolus multiflorus</name>
    <dbReference type="NCBI Taxonomy" id="3886"/>
    <lineage>
        <taxon>Eukaryota</taxon>
        <taxon>Viridiplantae</taxon>
        <taxon>Streptophyta</taxon>
        <taxon>Embryophyta</taxon>
        <taxon>Tracheophyta</taxon>
        <taxon>Spermatophyta</taxon>
        <taxon>Magnoliopsida</taxon>
        <taxon>eudicotyledons</taxon>
        <taxon>Gunneridae</taxon>
        <taxon>Pentapetalae</taxon>
        <taxon>rosids</taxon>
        <taxon>fabids</taxon>
        <taxon>Fabales</taxon>
        <taxon>Fabaceae</taxon>
        <taxon>Papilionoideae</taxon>
        <taxon>50 kb inversion clade</taxon>
        <taxon>NPAAA clade</taxon>
        <taxon>indigoferoid/millettioid clade</taxon>
        <taxon>Phaseoleae</taxon>
        <taxon>Phaseolus</taxon>
    </lineage>
</organism>
<gene>
    <name evidence="3" type="ORF">VNO80_16558</name>
</gene>
<comment type="similarity">
    <text evidence="1">Belongs to the peptidase S9C family.</text>
</comment>
<evidence type="ECO:0000313" key="4">
    <source>
        <dbReference type="Proteomes" id="UP001374584"/>
    </source>
</evidence>